<evidence type="ECO:0000256" key="5">
    <source>
        <dbReference type="ARBA" id="ARBA00022984"/>
    </source>
</evidence>
<comment type="similarity">
    <text evidence="2">Belongs to the YkuD family.</text>
</comment>
<dbReference type="EMBL" id="JBFNQD010000014">
    <property type="protein sequence ID" value="MEW9309400.1"/>
    <property type="molecule type" value="Genomic_DNA"/>
</dbReference>
<keyword evidence="4 7" id="KW-0133">Cell shape</keyword>
<proteinExistence type="inferred from homology"/>
<evidence type="ECO:0000256" key="8">
    <source>
        <dbReference type="SAM" id="SignalP"/>
    </source>
</evidence>
<evidence type="ECO:0000256" key="6">
    <source>
        <dbReference type="ARBA" id="ARBA00023316"/>
    </source>
</evidence>
<evidence type="ECO:0000256" key="7">
    <source>
        <dbReference type="PROSITE-ProRule" id="PRU01373"/>
    </source>
</evidence>
<feature type="active site" description="Proton donor/acceptor" evidence="7">
    <location>
        <position position="149"/>
    </location>
</feature>
<name>A0ABV3PUT6_9HYPH</name>
<evidence type="ECO:0000313" key="11">
    <source>
        <dbReference type="Proteomes" id="UP001555786"/>
    </source>
</evidence>
<evidence type="ECO:0000256" key="4">
    <source>
        <dbReference type="ARBA" id="ARBA00022960"/>
    </source>
</evidence>
<dbReference type="RefSeq" id="WP_367626121.1">
    <property type="nucleotide sequence ID" value="NZ_JBFNQD010000014.1"/>
</dbReference>
<evidence type="ECO:0000313" key="10">
    <source>
        <dbReference type="EMBL" id="MEW9309400.1"/>
    </source>
</evidence>
<reference evidence="10 11" key="1">
    <citation type="submission" date="2024-07" db="EMBL/GenBank/DDBJ databases">
        <title>Description of Labrys sedimenti sp. nov., isolated from a diclofenac-degrading enrichment culture.</title>
        <authorList>
            <person name="Tancsics A."/>
            <person name="Csepanyi A."/>
        </authorList>
    </citation>
    <scope>NUCLEOTIDE SEQUENCE [LARGE SCALE GENOMIC DNA]</scope>
    <source>
        <strain evidence="10 11">LMG 23578</strain>
    </source>
</reference>
<keyword evidence="6 7" id="KW-0961">Cell wall biogenesis/degradation</keyword>
<feature type="signal peptide" evidence="8">
    <location>
        <begin position="1"/>
        <end position="30"/>
    </location>
</feature>
<evidence type="ECO:0000259" key="9">
    <source>
        <dbReference type="PROSITE" id="PS52029"/>
    </source>
</evidence>
<feature type="domain" description="L,D-TPase catalytic" evidence="9">
    <location>
        <begin position="57"/>
        <end position="188"/>
    </location>
</feature>
<dbReference type="PANTHER" id="PTHR36699:SF1">
    <property type="entry name" value="L,D-TRANSPEPTIDASE YAFK-RELATED"/>
    <property type="match status" value="1"/>
</dbReference>
<keyword evidence="5 7" id="KW-0573">Peptidoglycan synthesis</keyword>
<keyword evidence="11" id="KW-1185">Reference proteome</keyword>
<comment type="caution">
    <text evidence="10">The sequence shown here is derived from an EMBL/GenBank/DDBJ whole genome shotgun (WGS) entry which is preliminary data.</text>
</comment>
<dbReference type="Pfam" id="PF03734">
    <property type="entry name" value="YkuD"/>
    <property type="match status" value="1"/>
</dbReference>
<feature type="chain" id="PRO_5045375418" evidence="8">
    <location>
        <begin position="31"/>
        <end position="516"/>
    </location>
</feature>
<dbReference type="InterPro" id="IPR038063">
    <property type="entry name" value="Transpep_catalytic_dom"/>
</dbReference>
<evidence type="ECO:0000256" key="3">
    <source>
        <dbReference type="ARBA" id="ARBA00022679"/>
    </source>
</evidence>
<dbReference type="PROSITE" id="PS52029">
    <property type="entry name" value="LD_TPASE"/>
    <property type="match status" value="1"/>
</dbReference>
<feature type="active site" description="Nucleophile" evidence="7">
    <location>
        <position position="157"/>
    </location>
</feature>
<dbReference type="InterPro" id="IPR005490">
    <property type="entry name" value="LD_TPept_cat_dom"/>
</dbReference>
<dbReference type="PROSITE" id="PS51257">
    <property type="entry name" value="PROKAR_LIPOPROTEIN"/>
    <property type="match status" value="1"/>
</dbReference>
<evidence type="ECO:0000256" key="2">
    <source>
        <dbReference type="ARBA" id="ARBA00005992"/>
    </source>
</evidence>
<dbReference type="Proteomes" id="UP001555786">
    <property type="component" value="Unassembled WGS sequence"/>
</dbReference>
<dbReference type="CDD" id="cd16913">
    <property type="entry name" value="YkuD_like"/>
    <property type="match status" value="1"/>
</dbReference>
<comment type="pathway">
    <text evidence="1 7">Cell wall biogenesis; peptidoglycan biosynthesis.</text>
</comment>
<sequence>MTAHFKLMRKIAMAVPVLLLAAACSNQNGASVRSTSPVPQALIAEMQAKGMARSAPILVRIYKKESELELWKQTSSGRYALLKSYPVCRWSGQLGPKKSEGDRQVPEGFYAVSMSSLNPNSQYYLSFDIGYPNSFDRQLGRAGGNIMVHGSCSSRGCFAMTDKQVAEIYAVAREALQGGQASFQVQSLPFRMTPENMARNRRNPNIGFWQNLKEGTDNFEVTKQTVKVDVCKGRYVFNGNGGTDCGIAPASQNVAAAVYEKRRGDDAKVTALVASGTKAVNYIYQDGGSNPVFTARAVDQSAVPGKDRPFSYSRVDVTEVALNDAGAPATEADANAAHRVTYAAAESLLYSEAAVARKPIKGVADPKAVAKRQEAVYARLMGSKFQAPMPQKPLAMTVAAAPVSSSAPASQLVASAAPEGQPFYARWLGFAPTEQPASPVTAIKVDPIQTGTVPDTKLKQGKAKTLTPGKPMMAATALPAAQMAELPPAITNPPTEQPFYKRWLGLGGEQGATATN</sequence>
<dbReference type="SUPFAM" id="SSF141523">
    <property type="entry name" value="L,D-transpeptidase catalytic domain-like"/>
    <property type="match status" value="1"/>
</dbReference>
<keyword evidence="3" id="KW-0808">Transferase</keyword>
<organism evidence="10 11">
    <name type="scientific">Labrys neptuniae</name>
    <dbReference type="NCBI Taxonomy" id="376174"/>
    <lineage>
        <taxon>Bacteria</taxon>
        <taxon>Pseudomonadati</taxon>
        <taxon>Pseudomonadota</taxon>
        <taxon>Alphaproteobacteria</taxon>
        <taxon>Hyphomicrobiales</taxon>
        <taxon>Xanthobacteraceae</taxon>
        <taxon>Labrys</taxon>
    </lineage>
</organism>
<protein>
    <submittedName>
        <fullName evidence="10">L,D-transpeptidase family protein</fullName>
    </submittedName>
</protein>
<gene>
    <name evidence="10" type="ORF">ABXS05_27875</name>
</gene>
<accession>A0ABV3PUT6</accession>
<keyword evidence="8" id="KW-0732">Signal</keyword>
<dbReference type="PANTHER" id="PTHR36699">
    <property type="entry name" value="LD-TRANSPEPTIDASE"/>
    <property type="match status" value="1"/>
</dbReference>
<evidence type="ECO:0000256" key="1">
    <source>
        <dbReference type="ARBA" id="ARBA00004752"/>
    </source>
</evidence>